<reference evidence="1" key="2">
    <citation type="submission" date="2025-09" db="UniProtKB">
        <authorList>
            <consortium name="Ensembl"/>
        </authorList>
    </citation>
    <scope>IDENTIFICATION</scope>
</reference>
<dbReference type="AlphaFoldDB" id="A0A8C6WVX2"/>
<dbReference type="Ensembl" id="ENSNMLT00000039490.1">
    <property type="protein sequence ID" value="ENSNMLP00000035452.1"/>
    <property type="gene ID" value="ENSNMLG00000022006.1"/>
</dbReference>
<dbReference type="Proteomes" id="UP000694523">
    <property type="component" value="Unplaced"/>
</dbReference>
<evidence type="ECO:0000313" key="1">
    <source>
        <dbReference type="Ensembl" id="ENSNMLP00000035452.1"/>
    </source>
</evidence>
<dbReference type="PANTHER" id="PTHR47501:SF5">
    <property type="entry name" value="HAT C-TERMINAL DIMERISATION DOMAIN-CONTAINING PROTEIN"/>
    <property type="match status" value="1"/>
</dbReference>
<name>A0A8C6WVX2_9GOBI</name>
<protein>
    <recommendedName>
        <fullName evidence="3">HAT C-terminal dimerisation domain-containing protein</fullName>
    </recommendedName>
</protein>
<reference evidence="1" key="1">
    <citation type="submission" date="2025-08" db="UniProtKB">
        <authorList>
            <consortium name="Ensembl"/>
        </authorList>
    </citation>
    <scope>IDENTIFICATION</scope>
</reference>
<dbReference type="InterPro" id="IPR012337">
    <property type="entry name" value="RNaseH-like_sf"/>
</dbReference>
<proteinExistence type="predicted"/>
<keyword evidence="2" id="KW-1185">Reference proteome</keyword>
<sequence>MLPISTVQSPTSDRKTFVNYLENLEYISTTADIWTCHNKSFMGMTAHSINPNNLKREKVAIACRRIKGCHTYNVVAREIERIHSAFGLTHKVTAIVTDNGSNFAKAFRIYEAATASSESEEDGGEEEEDNIVFADLNDILSNGTAEGDYILPPHLRCPQSLLRINAKKKLIVPFHDALTCILTIPIPRLCAQLDIRVLSEREHKFLTEYCSVMKPLTVALDILQGEDNCCYGCLLPTLEVLMSKMLALQPGLSRMTAGLLDVIAIKTRFGSVLENKDAQLAAVKLPKFKLRWLKEEQRKDSLKTLLITECRSSIDTQEVNPSDSELQASFSSNKGEMDFCAFEDDLPASRNCESEVLSHFQSGCEIDILHQFPNIKALFLKLNTATPSSAPERLFSLGSLGLTTRRNRLSDNYCYSGTTITLKTNIRVSLI</sequence>
<organism evidence="1 2">
    <name type="scientific">Neogobius melanostomus</name>
    <name type="common">round goby</name>
    <dbReference type="NCBI Taxonomy" id="47308"/>
    <lineage>
        <taxon>Eukaryota</taxon>
        <taxon>Metazoa</taxon>
        <taxon>Chordata</taxon>
        <taxon>Craniata</taxon>
        <taxon>Vertebrata</taxon>
        <taxon>Euteleostomi</taxon>
        <taxon>Actinopterygii</taxon>
        <taxon>Neopterygii</taxon>
        <taxon>Teleostei</taxon>
        <taxon>Neoteleostei</taxon>
        <taxon>Acanthomorphata</taxon>
        <taxon>Gobiaria</taxon>
        <taxon>Gobiiformes</taxon>
        <taxon>Gobioidei</taxon>
        <taxon>Gobiidae</taxon>
        <taxon>Benthophilinae</taxon>
        <taxon>Neogobiini</taxon>
        <taxon>Neogobius</taxon>
    </lineage>
</organism>
<evidence type="ECO:0008006" key="3">
    <source>
        <dbReference type="Google" id="ProtNLM"/>
    </source>
</evidence>
<accession>A0A8C6WVX2</accession>
<evidence type="ECO:0000313" key="2">
    <source>
        <dbReference type="Proteomes" id="UP000694523"/>
    </source>
</evidence>
<dbReference type="SUPFAM" id="SSF53098">
    <property type="entry name" value="Ribonuclease H-like"/>
    <property type="match status" value="1"/>
</dbReference>
<dbReference type="PANTHER" id="PTHR47501">
    <property type="entry name" value="TRANSPOSASE-RELATED"/>
    <property type="match status" value="1"/>
</dbReference>